<name>A0A2U1ZU61_9MICO</name>
<dbReference type="RefSeq" id="WP_109228861.1">
    <property type="nucleotide sequence ID" value="NZ_PYHR01000002.1"/>
</dbReference>
<dbReference type="GO" id="GO:0005509">
    <property type="term" value="F:calcium ion binding"/>
    <property type="evidence" value="ECO:0007669"/>
    <property type="project" value="InterPro"/>
</dbReference>
<dbReference type="Proteomes" id="UP000245166">
    <property type="component" value="Unassembled WGS sequence"/>
</dbReference>
<protein>
    <submittedName>
        <fullName evidence="4">Calcium-binding protein</fullName>
    </submittedName>
</protein>
<evidence type="ECO:0000313" key="4">
    <source>
        <dbReference type="EMBL" id="PWD50480.1"/>
    </source>
</evidence>
<gene>
    <name evidence="4" type="ORF">C8046_07265</name>
</gene>
<dbReference type="InterPro" id="IPR028208">
    <property type="entry name" value="Effector_pro_NleD-like"/>
</dbReference>
<keyword evidence="5" id="KW-1185">Reference proteome</keyword>
<dbReference type="Pfam" id="PF00353">
    <property type="entry name" value="HemolysinCabind"/>
    <property type="match status" value="5"/>
</dbReference>
<dbReference type="InterPro" id="IPR011049">
    <property type="entry name" value="Serralysin-like_metalloprot_C"/>
</dbReference>
<dbReference type="PROSITE" id="PS00330">
    <property type="entry name" value="HEMOLYSIN_CALCIUM"/>
    <property type="match status" value="2"/>
</dbReference>
<comment type="subcellular location">
    <subcellularLocation>
        <location evidence="1">Secreted</location>
    </subcellularLocation>
</comment>
<evidence type="ECO:0000313" key="5">
    <source>
        <dbReference type="Proteomes" id="UP000245166"/>
    </source>
</evidence>
<comment type="caution">
    <text evidence="4">The sequence shown here is derived from an EMBL/GenBank/DDBJ whole genome shotgun (WGS) entry which is preliminary data.</text>
</comment>
<evidence type="ECO:0000256" key="1">
    <source>
        <dbReference type="ARBA" id="ARBA00004613"/>
    </source>
</evidence>
<dbReference type="OrthoDB" id="5952792at2"/>
<organism evidence="4 5">
    <name type="scientific">Serinibacter arcticus</name>
    <dbReference type="NCBI Taxonomy" id="1655435"/>
    <lineage>
        <taxon>Bacteria</taxon>
        <taxon>Bacillati</taxon>
        <taxon>Actinomycetota</taxon>
        <taxon>Actinomycetes</taxon>
        <taxon>Micrococcales</taxon>
        <taxon>Beutenbergiaceae</taxon>
        <taxon>Serinibacter</taxon>
    </lineage>
</organism>
<evidence type="ECO:0000256" key="3">
    <source>
        <dbReference type="SAM" id="MobiDB-lite"/>
    </source>
</evidence>
<feature type="compositionally biased region" description="Basic and acidic residues" evidence="3">
    <location>
        <begin position="570"/>
        <end position="591"/>
    </location>
</feature>
<dbReference type="InterPro" id="IPR018511">
    <property type="entry name" value="Hemolysin-typ_Ca-bd_CS"/>
</dbReference>
<feature type="compositionally biased region" description="Basic and acidic residues" evidence="3">
    <location>
        <begin position="550"/>
        <end position="559"/>
    </location>
</feature>
<feature type="region of interest" description="Disordered" evidence="3">
    <location>
        <begin position="550"/>
        <end position="591"/>
    </location>
</feature>
<dbReference type="PANTHER" id="PTHR38340">
    <property type="entry name" value="S-LAYER PROTEIN"/>
    <property type="match status" value="1"/>
</dbReference>
<dbReference type="EMBL" id="PYHR01000002">
    <property type="protein sequence ID" value="PWD50480.1"/>
    <property type="molecule type" value="Genomic_DNA"/>
</dbReference>
<dbReference type="PANTHER" id="PTHR38340:SF1">
    <property type="entry name" value="S-LAYER PROTEIN"/>
    <property type="match status" value="1"/>
</dbReference>
<feature type="region of interest" description="Disordered" evidence="3">
    <location>
        <begin position="470"/>
        <end position="492"/>
    </location>
</feature>
<reference evidence="4 5" key="1">
    <citation type="submission" date="2018-03" db="EMBL/GenBank/DDBJ databases">
        <title>Genome assembly of novel Miniimonas species PCH200.</title>
        <authorList>
            <person name="Thakur V."/>
            <person name="Kumar V."/>
            <person name="Singh D."/>
        </authorList>
    </citation>
    <scope>NUCLEOTIDE SEQUENCE [LARGE SCALE GENOMIC DNA]</scope>
    <source>
        <strain evidence="4 5">PCH200</strain>
    </source>
</reference>
<dbReference type="PRINTS" id="PR00313">
    <property type="entry name" value="CABNDNGRPT"/>
</dbReference>
<feature type="region of interest" description="Disordered" evidence="3">
    <location>
        <begin position="269"/>
        <end position="409"/>
    </location>
</feature>
<dbReference type="Gene3D" id="2.150.10.10">
    <property type="entry name" value="Serralysin-like metalloprotease, C-terminal"/>
    <property type="match status" value="2"/>
</dbReference>
<feature type="compositionally biased region" description="Polar residues" evidence="3">
    <location>
        <begin position="479"/>
        <end position="488"/>
    </location>
</feature>
<keyword evidence="2" id="KW-0964">Secreted</keyword>
<proteinExistence type="predicted"/>
<dbReference type="SUPFAM" id="SSF51120">
    <property type="entry name" value="beta-Roll"/>
    <property type="match status" value="1"/>
</dbReference>
<sequence length="591" mass="61112">MTEGLWDLRAELVSLDAAAAAWSAVGRALTGGAESFGASARLAVSEWDGDAAEAFASQGSKVGADIDVAAGAAESAAAATQSAAGAVRQAQGALDGSWATVMHLPRRYGPPGLLGFDVTTEEDGALVDAATSAALDIRRTLDTELLGFAATLRAAQGEWAVVHSTWSTYATGEVPLVDTPLEGTGAGIIFLDGEAVVSGGSGDDTITVSTIPFTDIQIVTINGRSYRIPAGTDVTIRGGGGADTIALPAGTSLSFTVVGGGGLDRIQGGGGDDRLFGSAGDDEIEAGAGDDHVSGGGGHDYLDGQGGDDRMVGGSGRDTLYGLDGRDILSGGQDEDYLEGGGDDDVLDGGAGDDVLSGGRGDDQILGGAGDDVSYGGLGEDRTVGGTGQDTSNDDSRADGSSNETNVRVEIPETTRHITIQGTPEFIARVEADLDMLRSSPTGQQMLANLEQNYEDSGFLGFKKDSLTISEWTPPASNPDEQNSSASNGRPDEVRYLPTIDDFRGAPPIVVLQHELGHVYDYVNDVDYEEIYEGDDTGNHGIKVTERHASGLPVDHDGDPDTPEIISPDHPIEFSENGLREEMGLPRRESY</sequence>
<evidence type="ECO:0000256" key="2">
    <source>
        <dbReference type="ARBA" id="ARBA00022525"/>
    </source>
</evidence>
<feature type="compositionally biased region" description="Acidic residues" evidence="3">
    <location>
        <begin position="333"/>
        <end position="347"/>
    </location>
</feature>
<dbReference type="Pfam" id="PF14891">
    <property type="entry name" value="Peptidase_M91"/>
    <property type="match status" value="1"/>
</dbReference>
<dbReference type="GO" id="GO:0005576">
    <property type="term" value="C:extracellular region"/>
    <property type="evidence" value="ECO:0007669"/>
    <property type="project" value="UniProtKB-SubCell"/>
</dbReference>
<dbReference type="InterPro" id="IPR050557">
    <property type="entry name" value="RTX_toxin/Mannuronan_C5-epim"/>
</dbReference>
<dbReference type="AlphaFoldDB" id="A0A2U1ZU61"/>
<accession>A0A2U1ZU61</accession>
<dbReference type="InterPro" id="IPR001343">
    <property type="entry name" value="Hemolysn_Ca-bd"/>
</dbReference>